<dbReference type="GO" id="GO:0016020">
    <property type="term" value="C:membrane"/>
    <property type="evidence" value="ECO:0007669"/>
    <property type="project" value="UniProtKB-SubCell"/>
</dbReference>
<dbReference type="InterPro" id="IPR032675">
    <property type="entry name" value="LRR_dom_sf"/>
</dbReference>
<keyword evidence="5" id="KW-0677">Repeat</keyword>
<dbReference type="PANTHER" id="PTHR48063">
    <property type="entry name" value="LRR RECEPTOR-LIKE KINASE"/>
    <property type="match status" value="1"/>
</dbReference>
<evidence type="ECO:0000256" key="2">
    <source>
        <dbReference type="ARBA" id="ARBA00022614"/>
    </source>
</evidence>
<dbReference type="PANTHER" id="PTHR48063:SF101">
    <property type="entry name" value="LRR RECEPTOR-LIKE SERINE_THREONINE-PROTEIN KINASE FLS2"/>
    <property type="match status" value="1"/>
</dbReference>
<accession>A0AAW2KBL9</accession>
<protein>
    <recommendedName>
        <fullName evidence="10">Leucine-rich repeat-containing N-terminal plant-type domain-containing protein</fullName>
    </recommendedName>
</protein>
<evidence type="ECO:0000313" key="11">
    <source>
        <dbReference type="EMBL" id="KAL0304325.1"/>
    </source>
</evidence>
<dbReference type="InterPro" id="IPR013210">
    <property type="entry name" value="LRR_N_plant-typ"/>
</dbReference>
<dbReference type="EMBL" id="JACGWJ010000029">
    <property type="protein sequence ID" value="KAL0304325.1"/>
    <property type="molecule type" value="Genomic_DNA"/>
</dbReference>
<proteinExistence type="predicted"/>
<evidence type="ECO:0000256" key="8">
    <source>
        <dbReference type="ARBA" id="ARBA00023180"/>
    </source>
</evidence>
<keyword evidence="2" id="KW-0433">Leucine-rich repeat</keyword>
<evidence type="ECO:0000256" key="3">
    <source>
        <dbReference type="ARBA" id="ARBA00022692"/>
    </source>
</evidence>
<keyword evidence="7" id="KW-0472">Membrane</keyword>
<evidence type="ECO:0000256" key="4">
    <source>
        <dbReference type="ARBA" id="ARBA00022729"/>
    </source>
</evidence>
<comment type="caution">
    <text evidence="11">The sequence shown here is derived from an EMBL/GenBank/DDBJ whole genome shotgun (WGS) entry which is preliminary data.</text>
</comment>
<dbReference type="Pfam" id="PF00560">
    <property type="entry name" value="LRR_1"/>
    <property type="match status" value="1"/>
</dbReference>
<dbReference type="Gene3D" id="3.80.10.10">
    <property type="entry name" value="Ribonuclease Inhibitor"/>
    <property type="match status" value="1"/>
</dbReference>
<dbReference type="InterPro" id="IPR001611">
    <property type="entry name" value="Leu-rich_rpt"/>
</dbReference>
<feature type="chain" id="PRO_5043946325" description="Leucine-rich repeat-containing N-terminal plant-type domain-containing protein" evidence="9">
    <location>
        <begin position="28"/>
        <end position="264"/>
    </location>
</feature>
<organism evidence="11">
    <name type="scientific">Sesamum radiatum</name>
    <name type="common">Black benniseed</name>
    <dbReference type="NCBI Taxonomy" id="300843"/>
    <lineage>
        <taxon>Eukaryota</taxon>
        <taxon>Viridiplantae</taxon>
        <taxon>Streptophyta</taxon>
        <taxon>Embryophyta</taxon>
        <taxon>Tracheophyta</taxon>
        <taxon>Spermatophyta</taxon>
        <taxon>Magnoliopsida</taxon>
        <taxon>eudicotyledons</taxon>
        <taxon>Gunneridae</taxon>
        <taxon>Pentapetalae</taxon>
        <taxon>asterids</taxon>
        <taxon>lamiids</taxon>
        <taxon>Lamiales</taxon>
        <taxon>Pedaliaceae</taxon>
        <taxon>Sesamum</taxon>
    </lineage>
</organism>
<comment type="subcellular location">
    <subcellularLocation>
        <location evidence="1">Membrane</location>
        <topology evidence="1">Single-pass type I membrane protein</topology>
    </subcellularLocation>
</comment>
<dbReference type="InterPro" id="IPR046956">
    <property type="entry name" value="RLP23-like"/>
</dbReference>
<dbReference type="PROSITE" id="PS51450">
    <property type="entry name" value="LRR"/>
    <property type="match status" value="1"/>
</dbReference>
<feature type="signal peptide" evidence="9">
    <location>
        <begin position="1"/>
        <end position="27"/>
    </location>
</feature>
<dbReference type="Pfam" id="PF08263">
    <property type="entry name" value="LRRNT_2"/>
    <property type="match status" value="1"/>
</dbReference>
<keyword evidence="8" id="KW-0325">Glycoprotein</keyword>
<keyword evidence="4 9" id="KW-0732">Signal</keyword>
<dbReference type="AlphaFoldDB" id="A0AAW2KBL9"/>
<evidence type="ECO:0000256" key="5">
    <source>
        <dbReference type="ARBA" id="ARBA00022737"/>
    </source>
</evidence>
<evidence type="ECO:0000256" key="6">
    <source>
        <dbReference type="ARBA" id="ARBA00022989"/>
    </source>
</evidence>
<reference evidence="11" key="2">
    <citation type="journal article" date="2024" name="Plant">
        <title>Genomic evolution and insights into agronomic trait innovations of Sesamum species.</title>
        <authorList>
            <person name="Miao H."/>
            <person name="Wang L."/>
            <person name="Qu L."/>
            <person name="Liu H."/>
            <person name="Sun Y."/>
            <person name="Le M."/>
            <person name="Wang Q."/>
            <person name="Wei S."/>
            <person name="Zheng Y."/>
            <person name="Lin W."/>
            <person name="Duan Y."/>
            <person name="Cao H."/>
            <person name="Xiong S."/>
            <person name="Wang X."/>
            <person name="Wei L."/>
            <person name="Li C."/>
            <person name="Ma Q."/>
            <person name="Ju M."/>
            <person name="Zhao R."/>
            <person name="Li G."/>
            <person name="Mu C."/>
            <person name="Tian Q."/>
            <person name="Mei H."/>
            <person name="Zhang T."/>
            <person name="Gao T."/>
            <person name="Zhang H."/>
        </authorList>
    </citation>
    <scope>NUCLEOTIDE SEQUENCE</scope>
    <source>
        <strain evidence="11">G02</strain>
    </source>
</reference>
<gene>
    <name evidence="11" type="ORF">Sradi_6300600</name>
</gene>
<evidence type="ECO:0000259" key="10">
    <source>
        <dbReference type="Pfam" id="PF08263"/>
    </source>
</evidence>
<evidence type="ECO:0000256" key="1">
    <source>
        <dbReference type="ARBA" id="ARBA00004479"/>
    </source>
</evidence>
<sequence length="264" mass="30032">MKCFRLLALLLFLLLVVLTFMSILVHSSHINNTNGSVRCWDRERQALLSIKDELVDTYGQLTSWGNHDDKKDDCCEWRGVHCHNRSNHVTQLNLGFSQLQGNISTSLLELQHLRYLDLSYNDFEYAPILASLTKLRYLNLARANFSGPIPHRIGNLSKLLYFDISYNDCYSENIDWVLSFDSLEHLGLSSTNLSKATNWLQALSKLASIKELYLANGDLPEIPPSLLTQKSMVPPLLPFLISRQTLIHQFRCYSVGSQTSAALI</sequence>
<evidence type="ECO:0000256" key="7">
    <source>
        <dbReference type="ARBA" id="ARBA00023136"/>
    </source>
</evidence>
<name>A0AAW2KBL9_SESRA</name>
<feature type="domain" description="Leucine-rich repeat-containing N-terminal plant-type" evidence="10">
    <location>
        <begin position="42"/>
        <end position="82"/>
    </location>
</feature>
<dbReference type="Pfam" id="PF13516">
    <property type="entry name" value="LRR_6"/>
    <property type="match status" value="1"/>
</dbReference>
<keyword evidence="6" id="KW-1133">Transmembrane helix</keyword>
<dbReference type="SUPFAM" id="SSF52058">
    <property type="entry name" value="L domain-like"/>
    <property type="match status" value="1"/>
</dbReference>
<keyword evidence="3" id="KW-0812">Transmembrane</keyword>
<reference evidence="11" key="1">
    <citation type="submission" date="2020-06" db="EMBL/GenBank/DDBJ databases">
        <authorList>
            <person name="Li T."/>
            <person name="Hu X."/>
            <person name="Zhang T."/>
            <person name="Song X."/>
            <person name="Zhang H."/>
            <person name="Dai N."/>
            <person name="Sheng W."/>
            <person name="Hou X."/>
            <person name="Wei L."/>
        </authorList>
    </citation>
    <scope>NUCLEOTIDE SEQUENCE</scope>
    <source>
        <strain evidence="11">G02</strain>
        <tissue evidence="11">Leaf</tissue>
    </source>
</reference>
<evidence type="ECO:0000256" key="9">
    <source>
        <dbReference type="SAM" id="SignalP"/>
    </source>
</evidence>